<dbReference type="SUPFAM" id="SSF82771">
    <property type="entry name" value="GIY-YIG endonuclease"/>
    <property type="match status" value="1"/>
</dbReference>
<dbReference type="InterPro" id="IPR035901">
    <property type="entry name" value="GIY-YIG_endonuc_sf"/>
</dbReference>
<comment type="caution">
    <text evidence="9">The sequence shown here is derived from an EMBL/GenBank/DDBJ whole genome shotgun (WGS) entry which is preliminary data.</text>
</comment>
<evidence type="ECO:0000256" key="3">
    <source>
        <dbReference type="ARBA" id="ARBA00022769"/>
    </source>
</evidence>
<feature type="domain" description="UVR" evidence="6">
    <location>
        <begin position="202"/>
        <end position="237"/>
    </location>
</feature>
<dbReference type="EMBL" id="LBOV01000005">
    <property type="protein sequence ID" value="KKP44199.1"/>
    <property type="molecule type" value="Genomic_DNA"/>
</dbReference>
<dbReference type="Pfam" id="PF01541">
    <property type="entry name" value="GIY-YIG"/>
    <property type="match status" value="1"/>
</dbReference>
<evidence type="ECO:0000259" key="6">
    <source>
        <dbReference type="PROSITE" id="PS50151"/>
    </source>
</evidence>
<keyword evidence="3" id="KW-0228">DNA excision</keyword>
<dbReference type="InterPro" id="IPR047296">
    <property type="entry name" value="GIY-YIG_UvrC_Cho"/>
</dbReference>
<evidence type="ECO:0000256" key="1">
    <source>
        <dbReference type="ARBA" id="ARBA00022490"/>
    </source>
</evidence>
<sequence length="493" mass="57397">MNSSLERKIEVLPELPGVYKFLDSKGEILYIGKAINLRKRVTSYFSKELNDRPRIRQMMPLVKDISITEANNEIEALILESALIRRLQPQFNSALKDDKSYAWIYISTKEKFPTVKIVRSTEKGEYKNGKLFGPYPSGFTIKRVYTYLRKLYPFCTCKNKDCASSLYFHIGLCPGPYIGAISEEDYRKNINSIIKFLQGKKENHIKRLEKEMNIYSRHQEYEKASQLRDRIKDLRYIGESIDFTYYDEALSYETKRESARKKSFEYLATELGMENLKRIECYDISNIQGKHAYGSMVVAVDGKLERSHYRIFKIRGGDNPNDPAMLTEVLQRRFNNLQKTYDESLSSIPDLLLIDGGKGQLSVVKEYIPNSIYLMGISKGKHFKRAGLLLKDEFWFVKDGEILQTEILNPEILIDLRNEAHRFAITHYRKQSIKQSKMSILDEIDGIGTKRRKELLTKFKSVDGIKKAKEDEIYEVIKNRVVVKKIIEKLTNL</sequence>
<evidence type="ECO:0000256" key="5">
    <source>
        <dbReference type="ARBA" id="ARBA00023204"/>
    </source>
</evidence>
<dbReference type="FunFam" id="3.40.1440.10:FF:000001">
    <property type="entry name" value="UvrABC system protein C"/>
    <property type="match status" value="1"/>
</dbReference>
<evidence type="ECO:0000313" key="10">
    <source>
        <dbReference type="Proteomes" id="UP000034302"/>
    </source>
</evidence>
<reference evidence="9 10" key="1">
    <citation type="journal article" date="2015" name="Nature">
        <title>rRNA introns, odd ribosomes, and small enigmatic genomes across a large radiation of phyla.</title>
        <authorList>
            <person name="Brown C.T."/>
            <person name="Hug L.A."/>
            <person name="Thomas B.C."/>
            <person name="Sharon I."/>
            <person name="Castelle C.J."/>
            <person name="Singh A."/>
            <person name="Wilkins M.J."/>
            <person name="Williams K.H."/>
            <person name="Banfield J.F."/>
        </authorList>
    </citation>
    <scope>NUCLEOTIDE SEQUENCE [LARGE SCALE GENOMIC DNA]</scope>
</reference>
<dbReference type="Gene3D" id="3.40.1440.10">
    <property type="entry name" value="GIY-YIG endonuclease"/>
    <property type="match status" value="1"/>
</dbReference>
<dbReference type="PROSITE" id="PS50165">
    <property type="entry name" value="UVRC"/>
    <property type="match status" value="1"/>
</dbReference>
<dbReference type="InterPro" id="IPR001943">
    <property type="entry name" value="UVR_dom"/>
</dbReference>
<keyword evidence="2" id="KW-0227">DNA damage</keyword>
<feature type="domain" description="UvrC family homology region profile" evidence="8">
    <location>
        <begin position="249"/>
        <end position="368"/>
    </location>
</feature>
<keyword evidence="4" id="KW-0267">Excision nuclease</keyword>
<dbReference type="AlphaFoldDB" id="A0A0F9ZJA9"/>
<evidence type="ECO:0000259" key="8">
    <source>
        <dbReference type="PROSITE" id="PS50165"/>
    </source>
</evidence>
<keyword evidence="5" id="KW-0234">DNA repair</keyword>
<dbReference type="SUPFAM" id="SSF47781">
    <property type="entry name" value="RuvA domain 2-like"/>
    <property type="match status" value="1"/>
</dbReference>
<protein>
    <submittedName>
        <fullName evidence="9">Excinuclease ABC subunit C, excinuclease ABC subunit C</fullName>
    </submittedName>
</protein>
<dbReference type="Gene3D" id="1.10.150.20">
    <property type="entry name" value="5' to 3' exonuclease, C-terminal subdomain"/>
    <property type="match status" value="1"/>
</dbReference>
<proteinExistence type="predicted"/>
<evidence type="ECO:0000256" key="4">
    <source>
        <dbReference type="ARBA" id="ARBA00022881"/>
    </source>
</evidence>
<dbReference type="GO" id="GO:0006289">
    <property type="term" value="P:nucleotide-excision repair"/>
    <property type="evidence" value="ECO:0007669"/>
    <property type="project" value="InterPro"/>
</dbReference>
<dbReference type="SUPFAM" id="SSF46600">
    <property type="entry name" value="C-terminal UvrC-binding domain of UvrB"/>
    <property type="match status" value="1"/>
</dbReference>
<dbReference type="Proteomes" id="UP000034302">
    <property type="component" value="Unassembled WGS sequence"/>
</dbReference>
<dbReference type="Gene3D" id="4.10.860.10">
    <property type="entry name" value="UVR domain"/>
    <property type="match status" value="1"/>
</dbReference>
<dbReference type="PANTHER" id="PTHR30562:SF1">
    <property type="entry name" value="UVRABC SYSTEM PROTEIN C"/>
    <property type="match status" value="1"/>
</dbReference>
<dbReference type="PROSITE" id="PS50164">
    <property type="entry name" value="GIY_YIG"/>
    <property type="match status" value="1"/>
</dbReference>
<dbReference type="SMART" id="SM00465">
    <property type="entry name" value="GIYc"/>
    <property type="match status" value="1"/>
</dbReference>
<dbReference type="InterPro" id="IPR038476">
    <property type="entry name" value="UvrC_RNase_H_dom_sf"/>
</dbReference>
<dbReference type="Pfam" id="PF02151">
    <property type="entry name" value="UVR"/>
    <property type="match status" value="1"/>
</dbReference>
<dbReference type="GO" id="GO:0009380">
    <property type="term" value="C:excinuclease repair complex"/>
    <property type="evidence" value="ECO:0007669"/>
    <property type="project" value="TreeGrafter"/>
</dbReference>
<dbReference type="PANTHER" id="PTHR30562">
    <property type="entry name" value="UVRC/OXIDOREDUCTASE"/>
    <property type="match status" value="1"/>
</dbReference>
<dbReference type="InterPro" id="IPR050066">
    <property type="entry name" value="UvrABC_protein_C"/>
</dbReference>
<organism evidence="9 10">
    <name type="scientific">candidate division WS6 bacterium GW2011_GWC1_33_20</name>
    <dbReference type="NCBI Taxonomy" id="1619089"/>
    <lineage>
        <taxon>Bacteria</taxon>
        <taxon>Candidatus Dojkabacteria</taxon>
    </lineage>
</organism>
<accession>A0A0F9ZJA9</accession>
<dbReference type="PATRIC" id="fig|1619089.3.peg.296"/>
<name>A0A0F9ZJA9_9BACT</name>
<dbReference type="CDD" id="cd10434">
    <property type="entry name" value="GIY-YIG_UvrC_Cho"/>
    <property type="match status" value="1"/>
</dbReference>
<gene>
    <name evidence="9" type="ORF">UR34_C0005G0022</name>
</gene>
<dbReference type="InterPro" id="IPR000305">
    <property type="entry name" value="GIY-YIG_endonuc"/>
</dbReference>
<feature type="domain" description="GIY-YIG" evidence="7">
    <location>
        <begin position="14"/>
        <end position="93"/>
    </location>
</feature>
<dbReference type="InterPro" id="IPR036876">
    <property type="entry name" value="UVR_dom_sf"/>
</dbReference>
<dbReference type="Gene3D" id="3.30.420.340">
    <property type="entry name" value="UvrC, RNAse H endonuclease domain"/>
    <property type="match status" value="1"/>
</dbReference>
<dbReference type="InterPro" id="IPR001162">
    <property type="entry name" value="UvrC_RNase_H_dom"/>
</dbReference>
<dbReference type="PROSITE" id="PS50151">
    <property type="entry name" value="UVR"/>
    <property type="match status" value="1"/>
</dbReference>
<evidence type="ECO:0000313" key="9">
    <source>
        <dbReference type="EMBL" id="KKP44199.1"/>
    </source>
</evidence>
<dbReference type="InterPro" id="IPR010994">
    <property type="entry name" value="RuvA_2-like"/>
</dbReference>
<dbReference type="Pfam" id="PF08459">
    <property type="entry name" value="UvrC_RNaseH_dom"/>
    <property type="match status" value="1"/>
</dbReference>
<evidence type="ECO:0000256" key="2">
    <source>
        <dbReference type="ARBA" id="ARBA00022763"/>
    </source>
</evidence>
<dbReference type="GO" id="GO:0009381">
    <property type="term" value="F:excinuclease ABC activity"/>
    <property type="evidence" value="ECO:0007669"/>
    <property type="project" value="InterPro"/>
</dbReference>
<evidence type="ECO:0000259" key="7">
    <source>
        <dbReference type="PROSITE" id="PS50164"/>
    </source>
</evidence>
<keyword evidence="1" id="KW-0963">Cytoplasm</keyword>